<accession>A0A850PYL7</accession>
<proteinExistence type="predicted"/>
<evidence type="ECO:0000313" key="2">
    <source>
        <dbReference type="EMBL" id="NVO21844.1"/>
    </source>
</evidence>
<dbReference type="Gene3D" id="1.10.340.30">
    <property type="entry name" value="Hypothetical protein, domain 2"/>
    <property type="match status" value="1"/>
</dbReference>
<dbReference type="AlphaFoldDB" id="A0A850PYL7"/>
<organism evidence="2 3">
    <name type="scientific">Donghicola mangrovi</name>
    <dbReference type="NCBI Taxonomy" id="2729614"/>
    <lineage>
        <taxon>Bacteria</taxon>
        <taxon>Pseudomonadati</taxon>
        <taxon>Pseudomonadota</taxon>
        <taxon>Alphaproteobacteria</taxon>
        <taxon>Rhodobacterales</taxon>
        <taxon>Roseobacteraceae</taxon>
        <taxon>Donghicola</taxon>
    </lineage>
</organism>
<comment type="caution">
    <text evidence="2">The sequence shown here is derived from an EMBL/GenBank/DDBJ whole genome shotgun (WGS) entry which is preliminary data.</text>
</comment>
<dbReference type="GO" id="GO:0008725">
    <property type="term" value="F:DNA-3-methyladenine glycosylase activity"/>
    <property type="evidence" value="ECO:0007669"/>
    <property type="project" value="InterPro"/>
</dbReference>
<dbReference type="GO" id="GO:0006284">
    <property type="term" value="P:base-excision repair"/>
    <property type="evidence" value="ECO:0007669"/>
    <property type="project" value="InterPro"/>
</dbReference>
<sequence>MTKRCGWVTEDALYQAYHDDEWGMPERDGRALFECLCLEGFQAGLNWLTILKKREGFRAAFAGFDPYVIAQWGADDVTRLLGDAGIVRHKGKIEATIGNAKAWIKVEEDEGFSDWIWSFVDGEPLKPCRAALSDVPAQTDVSERLSKALKKRGFRFVGPTTVYAFMQAVGMVDDHVDGCDWAVRPDR</sequence>
<dbReference type="Pfam" id="PF03352">
    <property type="entry name" value="Adenine_glyco"/>
    <property type="match status" value="1"/>
</dbReference>
<reference evidence="2 3" key="1">
    <citation type="submission" date="2020-04" db="EMBL/GenBank/DDBJ databases">
        <title>Donghicola sp., a member of the Rhodobacteraceae family isolated from mangrove forest in Thailand.</title>
        <authorList>
            <person name="Charoenyingcharoen P."/>
            <person name="Yukphan P."/>
        </authorList>
    </citation>
    <scope>NUCLEOTIDE SEQUENCE [LARGE SCALE GENOMIC DNA]</scope>
    <source>
        <strain evidence="2 3">B5-SW-15</strain>
    </source>
</reference>
<dbReference type="PANTHER" id="PTHR30037:SF4">
    <property type="entry name" value="DNA-3-METHYLADENINE GLYCOSYLASE I"/>
    <property type="match status" value="1"/>
</dbReference>
<evidence type="ECO:0000256" key="1">
    <source>
        <dbReference type="PIRSR" id="PIRSR604597-1"/>
    </source>
</evidence>
<keyword evidence="1" id="KW-0862">Zinc</keyword>
<dbReference type="GO" id="GO:0046872">
    <property type="term" value="F:metal ion binding"/>
    <property type="evidence" value="ECO:0007669"/>
    <property type="project" value="UniProtKB-KW"/>
</dbReference>
<dbReference type="SUPFAM" id="SSF48150">
    <property type="entry name" value="DNA-glycosylase"/>
    <property type="match status" value="1"/>
</dbReference>
<dbReference type="InterPro" id="IPR005019">
    <property type="entry name" value="Adenine_glyco"/>
</dbReference>
<dbReference type="PANTHER" id="PTHR30037">
    <property type="entry name" value="DNA-3-METHYLADENINE GLYCOSYLASE 1"/>
    <property type="match status" value="1"/>
</dbReference>
<evidence type="ECO:0000313" key="3">
    <source>
        <dbReference type="Proteomes" id="UP000592216"/>
    </source>
</evidence>
<feature type="binding site" evidence="1">
    <location>
        <position position="5"/>
    </location>
    <ligand>
        <name>Zn(2+)</name>
        <dbReference type="ChEBI" id="CHEBI:29105"/>
    </ligand>
</feature>
<dbReference type="EMBL" id="JABCJE010000001">
    <property type="protein sequence ID" value="NVO21844.1"/>
    <property type="molecule type" value="Genomic_DNA"/>
</dbReference>
<dbReference type="RefSeq" id="WP_177156340.1">
    <property type="nucleotide sequence ID" value="NZ_JABCJE010000001.1"/>
</dbReference>
<dbReference type="Proteomes" id="UP000592216">
    <property type="component" value="Unassembled WGS sequence"/>
</dbReference>
<dbReference type="InterPro" id="IPR004597">
    <property type="entry name" value="Tag"/>
</dbReference>
<dbReference type="NCBIfam" id="TIGR00624">
    <property type="entry name" value="tag"/>
    <property type="match status" value="1"/>
</dbReference>
<feature type="binding site" evidence="1">
    <location>
        <position position="18"/>
    </location>
    <ligand>
        <name>Zn(2+)</name>
        <dbReference type="ChEBI" id="CHEBI:29105"/>
    </ligand>
</feature>
<dbReference type="InterPro" id="IPR011257">
    <property type="entry name" value="DNA_glycosylase"/>
</dbReference>
<gene>
    <name evidence="2" type="ORF">HJ536_00600</name>
</gene>
<dbReference type="InterPro" id="IPR052891">
    <property type="entry name" value="DNA-3mA_glycosylase"/>
</dbReference>
<protein>
    <submittedName>
        <fullName evidence="2">DNA-3-methyladenine glycosylase I</fullName>
    </submittedName>
</protein>
<feature type="binding site" evidence="1">
    <location>
        <position position="179"/>
    </location>
    <ligand>
        <name>Zn(2+)</name>
        <dbReference type="ChEBI" id="CHEBI:29105"/>
    </ligand>
</feature>
<keyword evidence="1" id="KW-0479">Metal-binding</keyword>
<feature type="binding site" evidence="1">
    <location>
        <position position="175"/>
    </location>
    <ligand>
        <name>Zn(2+)</name>
        <dbReference type="ChEBI" id="CHEBI:29105"/>
    </ligand>
</feature>
<name>A0A850PYL7_9RHOB</name>